<dbReference type="PANTHER" id="PTHR45288">
    <property type="entry name" value="THIOREDOXIN FAMILY PROTEIN"/>
    <property type="match status" value="1"/>
</dbReference>
<evidence type="ECO:0000313" key="2">
    <source>
        <dbReference type="EMBL" id="TXD97062.1"/>
    </source>
</evidence>
<evidence type="ECO:0000313" key="3">
    <source>
        <dbReference type="Proteomes" id="UP000321903"/>
    </source>
</evidence>
<reference evidence="2 3" key="1">
    <citation type="submission" date="2019-08" db="EMBL/GenBank/DDBJ databases">
        <title>Genome sequence of Psychrobacter frigidicola ACAM304 (type strain).</title>
        <authorList>
            <person name="Bowman J.P."/>
        </authorList>
    </citation>
    <scope>NUCLEOTIDE SEQUENCE [LARGE SCALE GENOMIC DNA]</scope>
    <source>
        <strain evidence="2 3">ACAM 304</strain>
    </source>
</reference>
<dbReference type="EMBL" id="VORZ01000002">
    <property type="protein sequence ID" value="TXD97062.1"/>
    <property type="molecule type" value="Genomic_DNA"/>
</dbReference>
<feature type="domain" description="GST N-terminal" evidence="1">
    <location>
        <begin position="41"/>
        <end position="121"/>
    </location>
</feature>
<dbReference type="Proteomes" id="UP000321903">
    <property type="component" value="Unassembled WGS sequence"/>
</dbReference>
<name>A0A5C7A399_9GAMM</name>
<proteinExistence type="predicted"/>
<protein>
    <submittedName>
        <fullName evidence="2">Glutaredoxin</fullName>
    </submittedName>
</protein>
<organism evidence="2 3">
    <name type="scientific">Psychrobacter frigidicola</name>
    <dbReference type="NCBI Taxonomy" id="45611"/>
    <lineage>
        <taxon>Bacteria</taxon>
        <taxon>Pseudomonadati</taxon>
        <taxon>Pseudomonadota</taxon>
        <taxon>Gammaproteobacteria</taxon>
        <taxon>Moraxellales</taxon>
        <taxon>Moraxellaceae</taxon>
        <taxon>Psychrobacter</taxon>
    </lineage>
</organism>
<gene>
    <name evidence="2" type="ORF">ES754_08610</name>
</gene>
<dbReference type="Pfam" id="PF13417">
    <property type="entry name" value="GST_N_3"/>
    <property type="match status" value="1"/>
</dbReference>
<dbReference type="OrthoDB" id="9793736at2"/>
<dbReference type="InterPro" id="IPR004045">
    <property type="entry name" value="Glutathione_S-Trfase_N"/>
</dbReference>
<sequence length="121" mass="13880">MLVKLIREGLGRLIAGISVLTQGKPMARTEEQQADVNVACENLSLYQFQSCPFCVKVRRQIHKLNLPIELRDAKNNEQFRNELADVGGRIKAPCLRIEQEGKSQWMYESNDINAYLQQRFG</sequence>
<dbReference type="AlphaFoldDB" id="A0A5C7A399"/>
<dbReference type="PROSITE" id="PS50404">
    <property type="entry name" value="GST_NTER"/>
    <property type="match status" value="1"/>
</dbReference>
<dbReference type="Gene3D" id="3.40.30.10">
    <property type="entry name" value="Glutaredoxin"/>
    <property type="match status" value="1"/>
</dbReference>
<comment type="caution">
    <text evidence="2">The sequence shown here is derived from an EMBL/GenBank/DDBJ whole genome shotgun (WGS) entry which is preliminary data.</text>
</comment>
<dbReference type="PROSITE" id="PS00195">
    <property type="entry name" value="GLUTAREDOXIN_1"/>
    <property type="match status" value="1"/>
</dbReference>
<dbReference type="PROSITE" id="PS51354">
    <property type="entry name" value="GLUTAREDOXIN_2"/>
    <property type="match status" value="1"/>
</dbReference>
<dbReference type="SUPFAM" id="SSF52833">
    <property type="entry name" value="Thioredoxin-like"/>
    <property type="match status" value="1"/>
</dbReference>
<dbReference type="InterPro" id="IPR036249">
    <property type="entry name" value="Thioredoxin-like_sf"/>
</dbReference>
<evidence type="ECO:0000259" key="1">
    <source>
        <dbReference type="PROSITE" id="PS50404"/>
    </source>
</evidence>
<accession>A0A5C7A399</accession>
<dbReference type="RefSeq" id="WP_147223767.1">
    <property type="nucleotide sequence ID" value="NZ_CAJGYY010000001.1"/>
</dbReference>
<dbReference type="PANTHER" id="PTHR45288:SF1">
    <property type="entry name" value="THIOREDOXIN FAMILY PROTEIN"/>
    <property type="match status" value="1"/>
</dbReference>
<dbReference type="InterPro" id="IPR011767">
    <property type="entry name" value="GLR_AS"/>
</dbReference>
<keyword evidence="3" id="KW-1185">Reference proteome</keyword>